<dbReference type="InterPro" id="IPR007110">
    <property type="entry name" value="Ig-like_dom"/>
</dbReference>
<dbReference type="InterPro" id="IPR003599">
    <property type="entry name" value="Ig_sub"/>
</dbReference>
<evidence type="ECO:0000256" key="2">
    <source>
        <dbReference type="ARBA" id="ARBA00022692"/>
    </source>
</evidence>
<dbReference type="SMART" id="SM00409">
    <property type="entry name" value="IG"/>
    <property type="match status" value="1"/>
</dbReference>
<keyword evidence="7" id="KW-0325">Glycoprotein</keyword>
<sequence length="149" mass="16926">QLVYQCIVILLSVIQTQQTVLAAEGEDAPLSCQLLETEEVHQVTWQKVSESTERTISSYSNDIGPTVNPDFKDKVQFTEAGLQNSSIVIRNVTEQDEGYYLCRFKFYPDGLTTIIPYLNMFAIFNALIMIKRLSVLINLYVKCVFLCSL</sequence>
<dbReference type="OMA" id="NTYPDER"/>
<evidence type="ECO:0000256" key="3">
    <source>
        <dbReference type="ARBA" id="ARBA00022729"/>
    </source>
</evidence>
<evidence type="ECO:0000256" key="7">
    <source>
        <dbReference type="ARBA" id="ARBA00023180"/>
    </source>
</evidence>
<evidence type="ECO:0000259" key="10">
    <source>
        <dbReference type="PROSITE" id="PS50835"/>
    </source>
</evidence>
<dbReference type="GO" id="GO:0098632">
    <property type="term" value="F:cell-cell adhesion mediator activity"/>
    <property type="evidence" value="ECO:0007669"/>
    <property type="project" value="InterPro"/>
</dbReference>
<keyword evidence="4" id="KW-1133">Transmembrane helix</keyword>
<keyword evidence="6" id="KW-1015">Disulfide bond</keyword>
<name>A0A3Q2DLF0_CYPVA</name>
<dbReference type="GO" id="GO:0150079">
    <property type="term" value="P:negative regulation of neuroinflammatory response"/>
    <property type="evidence" value="ECO:0007669"/>
    <property type="project" value="TreeGrafter"/>
</dbReference>
<dbReference type="GO" id="GO:0043025">
    <property type="term" value="C:neuronal cell body"/>
    <property type="evidence" value="ECO:0007669"/>
    <property type="project" value="TreeGrafter"/>
</dbReference>
<evidence type="ECO:0000313" key="11">
    <source>
        <dbReference type="Ensembl" id="ENSCVAP00000020248.1"/>
    </source>
</evidence>
<dbReference type="InterPro" id="IPR047164">
    <property type="entry name" value="OX2G-like"/>
</dbReference>
<evidence type="ECO:0000256" key="6">
    <source>
        <dbReference type="ARBA" id="ARBA00023157"/>
    </source>
</evidence>
<dbReference type="PANTHER" id="PTHR46841">
    <property type="entry name" value="OX-2 MEMBRANE GLYCOPROTEIN"/>
    <property type="match status" value="1"/>
</dbReference>
<proteinExistence type="predicted"/>
<keyword evidence="8" id="KW-0393">Immunoglobulin domain</keyword>
<evidence type="ECO:0000256" key="1">
    <source>
        <dbReference type="ARBA" id="ARBA00004167"/>
    </source>
</evidence>
<evidence type="ECO:0000256" key="4">
    <source>
        <dbReference type="ARBA" id="ARBA00022989"/>
    </source>
</evidence>
<keyword evidence="2" id="KW-0812">Transmembrane</keyword>
<dbReference type="GeneTree" id="ENSGT00530000063970"/>
<dbReference type="GO" id="GO:0030424">
    <property type="term" value="C:axon"/>
    <property type="evidence" value="ECO:0007669"/>
    <property type="project" value="TreeGrafter"/>
</dbReference>
<dbReference type="GO" id="GO:0009986">
    <property type="term" value="C:cell surface"/>
    <property type="evidence" value="ECO:0007669"/>
    <property type="project" value="TreeGrafter"/>
</dbReference>
<evidence type="ECO:0000256" key="5">
    <source>
        <dbReference type="ARBA" id="ARBA00023136"/>
    </source>
</evidence>
<evidence type="ECO:0000313" key="12">
    <source>
        <dbReference type="Proteomes" id="UP000265020"/>
    </source>
</evidence>
<dbReference type="Pfam" id="PF07686">
    <property type="entry name" value="V-set"/>
    <property type="match status" value="1"/>
</dbReference>
<dbReference type="Proteomes" id="UP000265020">
    <property type="component" value="Unassembled WGS sequence"/>
</dbReference>
<feature type="signal peptide" evidence="9">
    <location>
        <begin position="1"/>
        <end position="22"/>
    </location>
</feature>
<dbReference type="PANTHER" id="PTHR46841:SF7">
    <property type="entry name" value="IG-LIKE DOMAIN-CONTAINING PROTEIN"/>
    <property type="match status" value="1"/>
</dbReference>
<dbReference type="InterPro" id="IPR013783">
    <property type="entry name" value="Ig-like_fold"/>
</dbReference>
<dbReference type="InterPro" id="IPR013106">
    <property type="entry name" value="Ig_V-set"/>
</dbReference>
<comment type="subcellular location">
    <subcellularLocation>
        <location evidence="1">Membrane</location>
        <topology evidence="1">Single-pass membrane protein</topology>
    </subcellularLocation>
</comment>
<keyword evidence="12" id="KW-1185">Reference proteome</keyword>
<reference evidence="11" key="1">
    <citation type="submission" date="2025-08" db="UniProtKB">
        <authorList>
            <consortium name="Ensembl"/>
        </authorList>
    </citation>
    <scope>IDENTIFICATION</scope>
</reference>
<keyword evidence="3 9" id="KW-0732">Signal</keyword>
<dbReference type="InterPro" id="IPR036179">
    <property type="entry name" value="Ig-like_dom_sf"/>
</dbReference>
<protein>
    <recommendedName>
        <fullName evidence="10">Ig-like domain-containing protein</fullName>
    </recommendedName>
</protein>
<organism evidence="11 12">
    <name type="scientific">Cyprinodon variegatus</name>
    <name type="common">Sheepshead minnow</name>
    <dbReference type="NCBI Taxonomy" id="28743"/>
    <lineage>
        <taxon>Eukaryota</taxon>
        <taxon>Metazoa</taxon>
        <taxon>Chordata</taxon>
        <taxon>Craniata</taxon>
        <taxon>Vertebrata</taxon>
        <taxon>Euteleostomi</taxon>
        <taxon>Actinopterygii</taxon>
        <taxon>Neopterygii</taxon>
        <taxon>Teleostei</taxon>
        <taxon>Neoteleostei</taxon>
        <taxon>Acanthomorphata</taxon>
        <taxon>Ovalentaria</taxon>
        <taxon>Atherinomorphae</taxon>
        <taxon>Cyprinodontiformes</taxon>
        <taxon>Cyprinodontidae</taxon>
        <taxon>Cyprinodon</taxon>
    </lineage>
</organism>
<dbReference type="GO" id="GO:0016020">
    <property type="term" value="C:membrane"/>
    <property type="evidence" value="ECO:0007669"/>
    <property type="project" value="UniProtKB-SubCell"/>
</dbReference>
<dbReference type="Ensembl" id="ENSCVAT00000014842.1">
    <property type="protein sequence ID" value="ENSCVAP00000020248.1"/>
    <property type="gene ID" value="ENSCVAG00000001503.1"/>
</dbReference>
<accession>A0A3Q2DLF0</accession>
<feature type="chain" id="PRO_5018579395" description="Ig-like domain-containing protein" evidence="9">
    <location>
        <begin position="23"/>
        <end position="149"/>
    </location>
</feature>
<dbReference type="SUPFAM" id="SSF48726">
    <property type="entry name" value="Immunoglobulin"/>
    <property type="match status" value="1"/>
</dbReference>
<keyword evidence="5" id="KW-0472">Membrane</keyword>
<dbReference type="Gene3D" id="2.60.40.10">
    <property type="entry name" value="Immunoglobulins"/>
    <property type="match status" value="1"/>
</dbReference>
<reference evidence="11" key="2">
    <citation type="submission" date="2025-09" db="UniProtKB">
        <authorList>
            <consortium name="Ensembl"/>
        </authorList>
    </citation>
    <scope>IDENTIFICATION</scope>
</reference>
<evidence type="ECO:0000256" key="9">
    <source>
        <dbReference type="SAM" id="SignalP"/>
    </source>
</evidence>
<evidence type="ECO:0000256" key="8">
    <source>
        <dbReference type="ARBA" id="ARBA00023319"/>
    </source>
</evidence>
<dbReference type="AlphaFoldDB" id="A0A3Q2DLF0"/>
<dbReference type="PROSITE" id="PS50835">
    <property type="entry name" value="IG_LIKE"/>
    <property type="match status" value="1"/>
</dbReference>
<feature type="domain" description="Ig-like" evidence="10">
    <location>
        <begin position="11"/>
        <end position="103"/>
    </location>
</feature>
<dbReference type="GO" id="GO:0034113">
    <property type="term" value="P:heterotypic cell-cell adhesion"/>
    <property type="evidence" value="ECO:0007669"/>
    <property type="project" value="TreeGrafter"/>
</dbReference>